<keyword evidence="8" id="KW-1185">Reference proteome</keyword>
<evidence type="ECO:0000313" key="8">
    <source>
        <dbReference type="Proteomes" id="UP001061298"/>
    </source>
</evidence>
<dbReference type="Proteomes" id="UP001061298">
    <property type="component" value="Chromosome"/>
</dbReference>
<gene>
    <name evidence="7" type="ORF">N8I84_29390</name>
</gene>
<evidence type="ECO:0000313" key="7">
    <source>
        <dbReference type="EMBL" id="UXY22351.1"/>
    </source>
</evidence>
<evidence type="ECO:0000256" key="3">
    <source>
        <dbReference type="ARBA" id="ARBA00022618"/>
    </source>
</evidence>
<dbReference type="InterPro" id="IPR006776">
    <property type="entry name" value="SsgB"/>
</dbReference>
<dbReference type="RefSeq" id="WP_263232439.1">
    <property type="nucleotide sequence ID" value="NZ_CP106793.1"/>
</dbReference>
<reference evidence="7" key="1">
    <citation type="submission" date="2022-10" db="EMBL/GenBank/DDBJ databases">
        <authorList>
            <person name="Mo P."/>
        </authorList>
    </citation>
    <scope>NUCLEOTIDE SEQUENCE</scope>
    <source>
        <strain evidence="7">HUAS 13-4</strain>
    </source>
</reference>
<dbReference type="InterPro" id="IPR038658">
    <property type="entry name" value="SsgB_sf"/>
</dbReference>
<comment type="subcellular location">
    <subcellularLocation>
        <location evidence="1">Cell septum</location>
    </subcellularLocation>
</comment>
<evidence type="ECO:0000256" key="5">
    <source>
        <dbReference type="ARBA" id="ARBA00023210"/>
    </source>
</evidence>
<protein>
    <submittedName>
        <fullName evidence="7">SsgA family sporulation/cell division regulator</fullName>
    </submittedName>
</protein>
<dbReference type="Pfam" id="PF04686">
    <property type="entry name" value="SsgA"/>
    <property type="match status" value="1"/>
</dbReference>
<dbReference type="EMBL" id="CP106793">
    <property type="protein sequence ID" value="UXY22351.1"/>
    <property type="molecule type" value="Genomic_DNA"/>
</dbReference>
<comment type="similarity">
    <text evidence="2">Belongs to the SsgA family.</text>
</comment>
<evidence type="ECO:0000256" key="4">
    <source>
        <dbReference type="ARBA" id="ARBA00022969"/>
    </source>
</evidence>
<organism evidence="7 8">
    <name type="scientific">Streptomyces cynarae</name>
    <dbReference type="NCBI Taxonomy" id="2981134"/>
    <lineage>
        <taxon>Bacteria</taxon>
        <taxon>Bacillati</taxon>
        <taxon>Actinomycetota</taxon>
        <taxon>Actinomycetes</taxon>
        <taxon>Kitasatosporales</taxon>
        <taxon>Streptomycetaceae</taxon>
        <taxon>Streptomyces</taxon>
    </lineage>
</organism>
<evidence type="ECO:0000256" key="1">
    <source>
        <dbReference type="ARBA" id="ARBA00004431"/>
    </source>
</evidence>
<keyword evidence="6" id="KW-0131">Cell cycle</keyword>
<evidence type="ECO:0000256" key="2">
    <source>
        <dbReference type="ARBA" id="ARBA00009323"/>
    </source>
</evidence>
<keyword evidence="3" id="KW-0132">Cell division</keyword>
<dbReference type="Gene3D" id="2.30.31.20">
    <property type="entry name" value="Sporulation-specific cell division protein SsgB"/>
    <property type="match status" value="1"/>
</dbReference>
<keyword evidence="5" id="KW-0717">Septation</keyword>
<accession>A0ABY6E6Q0</accession>
<proteinExistence type="inferred from homology"/>
<name>A0ABY6E6Q0_9ACTN</name>
<evidence type="ECO:0000256" key="6">
    <source>
        <dbReference type="ARBA" id="ARBA00023306"/>
    </source>
</evidence>
<keyword evidence="4" id="KW-0749">Sporulation</keyword>
<sequence>MTQPFWGAADGTPVTREVVVHVVVAGEPPVPLPAELRYDTTDPYAVCLSLRGASTGTVDWVFARSLLAEGLSRPAGVGDVLVMPRYEGRRHSVRIVVRSTAGAAALDLAASAVAAFLARTDRIVPPGAEGLHIDLDRVVADLMAGSE</sequence>